<evidence type="ECO:0000259" key="6">
    <source>
        <dbReference type="Pfam" id="PF24883"/>
    </source>
</evidence>
<dbReference type="EMBL" id="MU866753">
    <property type="protein sequence ID" value="KAK4170814.1"/>
    <property type="molecule type" value="Genomic_DNA"/>
</dbReference>
<evidence type="ECO:0000256" key="2">
    <source>
        <dbReference type="ARBA" id="ARBA00023043"/>
    </source>
</evidence>
<dbReference type="Proteomes" id="UP001302321">
    <property type="component" value="Unassembled WGS sequence"/>
</dbReference>
<evidence type="ECO:0000256" key="1">
    <source>
        <dbReference type="ARBA" id="ARBA00022737"/>
    </source>
</evidence>
<dbReference type="Gene3D" id="3.40.50.300">
    <property type="entry name" value="P-loop containing nucleotide triphosphate hydrolases"/>
    <property type="match status" value="1"/>
</dbReference>
<dbReference type="InterPro" id="IPR027417">
    <property type="entry name" value="P-loop_NTPase"/>
</dbReference>
<dbReference type="SUPFAM" id="SSF48403">
    <property type="entry name" value="Ankyrin repeat"/>
    <property type="match status" value="2"/>
</dbReference>
<dbReference type="PROSITE" id="PS50088">
    <property type="entry name" value="ANK_REPEAT"/>
    <property type="match status" value="3"/>
</dbReference>
<comment type="caution">
    <text evidence="7">The sequence shown here is derived from an EMBL/GenBank/DDBJ whole genome shotgun (WGS) entry which is preliminary data.</text>
</comment>
<feature type="domain" description="Nephrocystin 3-like N-terminal" evidence="6">
    <location>
        <begin position="371"/>
        <end position="541"/>
    </location>
</feature>
<keyword evidence="8" id="KW-1185">Reference proteome</keyword>
<evidence type="ECO:0000313" key="8">
    <source>
        <dbReference type="Proteomes" id="UP001302321"/>
    </source>
</evidence>
<feature type="region of interest" description="Disordered" evidence="4">
    <location>
        <begin position="12"/>
        <end position="51"/>
    </location>
</feature>
<accession>A0AAN7A298</accession>
<evidence type="ECO:0000256" key="4">
    <source>
        <dbReference type="SAM" id="MobiDB-lite"/>
    </source>
</evidence>
<dbReference type="Pfam" id="PF12796">
    <property type="entry name" value="Ank_2"/>
    <property type="match status" value="5"/>
</dbReference>
<proteinExistence type="predicted"/>
<evidence type="ECO:0000256" key="3">
    <source>
        <dbReference type="PROSITE-ProRule" id="PRU00023"/>
    </source>
</evidence>
<protein>
    <submittedName>
        <fullName evidence="7">Ankyrin repeat-containing domain protein</fullName>
    </submittedName>
</protein>
<dbReference type="InterPro" id="IPR056884">
    <property type="entry name" value="NPHP3-like_N"/>
</dbReference>
<dbReference type="InterPro" id="IPR051165">
    <property type="entry name" value="Multifunctional_ANK_Repeat"/>
</dbReference>
<dbReference type="PROSITE" id="PS50297">
    <property type="entry name" value="ANK_REP_REGION"/>
    <property type="match status" value="3"/>
</dbReference>
<feature type="repeat" description="ANK" evidence="3">
    <location>
        <begin position="996"/>
        <end position="1017"/>
    </location>
</feature>
<dbReference type="InterPro" id="IPR056125">
    <property type="entry name" value="DUF7708"/>
</dbReference>
<dbReference type="SMART" id="SM00248">
    <property type="entry name" value="ANK"/>
    <property type="match status" value="13"/>
</dbReference>
<reference evidence="7" key="2">
    <citation type="submission" date="2023-05" db="EMBL/GenBank/DDBJ databases">
        <authorList>
            <consortium name="Lawrence Berkeley National Laboratory"/>
            <person name="Steindorff A."/>
            <person name="Hensen N."/>
            <person name="Bonometti L."/>
            <person name="Westerberg I."/>
            <person name="Brannstrom I.O."/>
            <person name="Guillou S."/>
            <person name="Cros-Aarteil S."/>
            <person name="Calhoun S."/>
            <person name="Haridas S."/>
            <person name="Kuo A."/>
            <person name="Mondo S."/>
            <person name="Pangilinan J."/>
            <person name="Riley R."/>
            <person name="Labutti K."/>
            <person name="Andreopoulos B."/>
            <person name="Lipzen A."/>
            <person name="Chen C."/>
            <person name="Yanf M."/>
            <person name="Daum C."/>
            <person name="Ng V."/>
            <person name="Clum A."/>
            <person name="Ohm R."/>
            <person name="Martin F."/>
            <person name="Silar P."/>
            <person name="Natvig D."/>
            <person name="Lalanne C."/>
            <person name="Gautier V."/>
            <person name="Ament-Velasquez S.L."/>
            <person name="Kruys A."/>
            <person name="Hutchinson M.I."/>
            <person name="Powell A.J."/>
            <person name="Barry K."/>
            <person name="Miller A.N."/>
            <person name="Grigoriev I.V."/>
            <person name="Debuchy R."/>
            <person name="Gladieux P."/>
            <person name="Thoren M.H."/>
            <person name="Johannesson H."/>
        </authorList>
    </citation>
    <scope>NUCLEOTIDE SEQUENCE</scope>
    <source>
        <strain evidence="7">CBS 892.96</strain>
    </source>
</reference>
<dbReference type="InterPro" id="IPR036770">
    <property type="entry name" value="Ankyrin_rpt-contain_sf"/>
</dbReference>
<dbReference type="InterPro" id="IPR002110">
    <property type="entry name" value="Ankyrin_rpt"/>
</dbReference>
<name>A0AAN7A298_9PEZI</name>
<reference evidence="7" key="1">
    <citation type="journal article" date="2023" name="Mol. Phylogenet. Evol.">
        <title>Genome-scale phylogeny and comparative genomics of the fungal order Sordariales.</title>
        <authorList>
            <person name="Hensen N."/>
            <person name="Bonometti L."/>
            <person name="Westerberg I."/>
            <person name="Brannstrom I.O."/>
            <person name="Guillou S."/>
            <person name="Cros-Aarteil S."/>
            <person name="Calhoun S."/>
            <person name="Haridas S."/>
            <person name="Kuo A."/>
            <person name="Mondo S."/>
            <person name="Pangilinan J."/>
            <person name="Riley R."/>
            <person name="LaButti K."/>
            <person name="Andreopoulos B."/>
            <person name="Lipzen A."/>
            <person name="Chen C."/>
            <person name="Yan M."/>
            <person name="Daum C."/>
            <person name="Ng V."/>
            <person name="Clum A."/>
            <person name="Steindorff A."/>
            <person name="Ohm R.A."/>
            <person name="Martin F."/>
            <person name="Silar P."/>
            <person name="Natvig D.O."/>
            <person name="Lalanne C."/>
            <person name="Gautier V."/>
            <person name="Ament-Velasquez S.L."/>
            <person name="Kruys A."/>
            <person name="Hutchinson M.I."/>
            <person name="Powell A.J."/>
            <person name="Barry K."/>
            <person name="Miller A.N."/>
            <person name="Grigoriev I.V."/>
            <person name="Debuchy R."/>
            <person name="Gladieux P."/>
            <person name="Hiltunen Thoren M."/>
            <person name="Johannesson H."/>
        </authorList>
    </citation>
    <scope>NUCLEOTIDE SEQUENCE</scope>
    <source>
        <strain evidence="7">CBS 892.96</strain>
    </source>
</reference>
<evidence type="ECO:0000313" key="7">
    <source>
        <dbReference type="EMBL" id="KAK4170814.1"/>
    </source>
</evidence>
<keyword evidence="2 3" id="KW-0040">ANK repeat</keyword>
<dbReference type="Pfam" id="PF24809">
    <property type="entry name" value="DUF7708"/>
    <property type="match status" value="1"/>
</dbReference>
<dbReference type="PRINTS" id="PR01415">
    <property type="entry name" value="ANKYRIN"/>
</dbReference>
<organism evidence="7 8">
    <name type="scientific">Triangularia setosa</name>
    <dbReference type="NCBI Taxonomy" id="2587417"/>
    <lineage>
        <taxon>Eukaryota</taxon>
        <taxon>Fungi</taxon>
        <taxon>Dikarya</taxon>
        <taxon>Ascomycota</taxon>
        <taxon>Pezizomycotina</taxon>
        <taxon>Sordariomycetes</taxon>
        <taxon>Sordariomycetidae</taxon>
        <taxon>Sordariales</taxon>
        <taxon>Podosporaceae</taxon>
        <taxon>Triangularia</taxon>
    </lineage>
</organism>
<dbReference type="PANTHER" id="PTHR24123:SF33">
    <property type="entry name" value="PROTEIN HOS4"/>
    <property type="match status" value="1"/>
</dbReference>
<feature type="domain" description="DUF7708" evidence="5">
    <location>
        <begin position="134"/>
        <end position="287"/>
    </location>
</feature>
<dbReference type="Gene3D" id="1.25.40.20">
    <property type="entry name" value="Ankyrin repeat-containing domain"/>
    <property type="match status" value="4"/>
</dbReference>
<gene>
    <name evidence="7" type="ORF">QBC36DRAFT_341246</name>
</gene>
<keyword evidence="1" id="KW-0677">Repeat</keyword>
<sequence length="1398" mass="155748">MALFTCFCFKSRPSGEDGENPPPPLQPGSGAAEKRASLQNNEGDKDGNKGNEIISVKDVTHHVLWEQAASIVKSSSRLTKEERALLEEHEGSAEADPLAATINAAQDAQKKHLDNRMTYKSRSGEVVVIRERVDRLLKAFQGYTRMIDVAAGANEYALVVWGTLRFFFQIFWNKIEILENLESALARIITTMATSQVYESVYSECQQLKDVQQHQAETSAATIAESMEMALPKLRAAVLIFAIKTRIYFQNVGIVSALKPFETQFKPYVDDITHKQHEIERLANLATVVTIKQNSKRLQSMFFQLRQLKEYLGPWEKVLHDISNKVEEVREGVSALRAGQEREVDAKALQWLDAQNPKEELIKNKVRRLHGTCEWIKRLDVYQSWKAGGGSHSIWIPGRPGAGKTVLASFVVEDLQEVPGVTVLYFFFKQGDIATSSPIEALSSLILQLIHLARERSTGLQRRLFAILKKAIDKGAGFADQGKANFHELGAVFASMLQEFDGPRVVVILDALDECLDPVAFAKDCLESPLSDAARFVITSRPTQDIVSALGSSPKAATIQIDVDNDIKLFVESKVSSTPSLKRHQAAIISAVTERASGMFRLAALLIEELLSPSSESVSKRLKNLPTELGGMYETILTRLGTADLELRRMVLAWIATARRLPRVDEIAYAFATLPFEEDFNPDHKLLVTDEQILKSCGSLVELFNGDELRFTHLTVKEFLTAPPREGVTDKRILSCLVKTAEVEADLAARCLTQLSSPYFSSSKSEQRRPFDYSLVQWVYHASAVPALNNQVDKSADLEKLRSLILDFVWGGHGHLRSWLASIPPYERDHRGHCLYLPKEGGLAAKVHPFHIAASYGLDFILDHRPTSLVTWDFNVVDGRQCTPLIWAALNQRVGATRKLIQRKETDVNALNIDGRSVLTIASEKGYTEIVELLLTRDDLDINIKDSITHQDHSCNALGWAAWNGHKEVVRLLLTRPDLEPERLDSAWGEMPLYITGDLPLHHAIYRGHTDMVELLLHDSRVSVNAKSRKDYTPLHVACRIGNKNLVQLLLDHGADLSVTDIDNDTARDCALDNGHHEIVQILDDTLFRTLGSLDRAAWLGDETALNLQLQDEACPHTQAELSCAMSYACERGHVKVVQTLLEHEAKPTADGIYHAKEGESASKLLWPASWRGNEPMVRLLLERPGIDINSKNPNGRTAISLAAQKGHHAIVKALLRRPEVDVNSQDKNEDAPIVWAAYYGHTEAVSALIAHPKVDVNLPNNYRDVALNYAVRWGHADVVKRLLTAPGVDINTSSLQSNSPIHETALYAPADAAKRGKAQNECLKLLLARKDLKVNVQRDTGDTVLSIAVQRGFDDQVAILLTSSDLDRQVVNKWGETPLSMARWLGYDNIVMLLDKK</sequence>
<feature type="repeat" description="ANK" evidence="3">
    <location>
        <begin position="1195"/>
        <end position="1228"/>
    </location>
</feature>
<dbReference type="SUPFAM" id="SSF52540">
    <property type="entry name" value="P-loop containing nucleoside triphosphate hydrolases"/>
    <property type="match status" value="1"/>
</dbReference>
<dbReference type="PANTHER" id="PTHR24123">
    <property type="entry name" value="ANKYRIN REPEAT-CONTAINING"/>
    <property type="match status" value="1"/>
</dbReference>
<dbReference type="Pfam" id="PF24883">
    <property type="entry name" value="NPHP3_N"/>
    <property type="match status" value="1"/>
</dbReference>
<evidence type="ECO:0000259" key="5">
    <source>
        <dbReference type="Pfam" id="PF24809"/>
    </source>
</evidence>
<feature type="compositionally biased region" description="Basic and acidic residues" evidence="4">
    <location>
        <begin position="32"/>
        <end position="49"/>
    </location>
</feature>
<feature type="repeat" description="ANK" evidence="3">
    <location>
        <begin position="1030"/>
        <end position="1062"/>
    </location>
</feature>